<dbReference type="InterPro" id="IPR001138">
    <property type="entry name" value="Zn2Cys6_DnaBD"/>
</dbReference>
<evidence type="ECO:0008006" key="4">
    <source>
        <dbReference type="Google" id="ProtNLM"/>
    </source>
</evidence>
<dbReference type="EMBL" id="GG738894">
    <property type="protein sequence ID" value="EFC40112.1"/>
    <property type="molecule type" value="Genomic_DNA"/>
</dbReference>
<reference evidence="2 3" key="1">
    <citation type="journal article" date="2010" name="Cell">
        <title>The genome of Naegleria gruberi illuminates early eukaryotic versatility.</title>
        <authorList>
            <person name="Fritz-Laylin L.K."/>
            <person name="Prochnik S.E."/>
            <person name="Ginger M.L."/>
            <person name="Dacks J.B."/>
            <person name="Carpenter M.L."/>
            <person name="Field M.C."/>
            <person name="Kuo A."/>
            <person name="Paredez A."/>
            <person name="Chapman J."/>
            <person name="Pham J."/>
            <person name="Shu S."/>
            <person name="Neupane R."/>
            <person name="Cipriano M."/>
            <person name="Mancuso J."/>
            <person name="Tu H."/>
            <person name="Salamov A."/>
            <person name="Lindquist E."/>
            <person name="Shapiro H."/>
            <person name="Lucas S."/>
            <person name="Grigoriev I.V."/>
            <person name="Cande W.Z."/>
            <person name="Fulton C."/>
            <person name="Rokhsar D.S."/>
            <person name="Dawson S.C."/>
        </authorList>
    </citation>
    <scope>NUCLEOTIDE SEQUENCE [LARGE SCALE GENOMIC DNA]</scope>
    <source>
        <strain evidence="2 3">NEG-M</strain>
    </source>
</reference>
<sequence length="568" mass="64704">MKRTKRDDPVALVIDLASSSSDEEEEEEEQQKEQQSNKIRCTNCRKGHSKCSSLQDGIFPCKRCKDKKKECIPVNFKRGMKESDSKTSSKSSKSPSSKSSASGKSNNKKNSSSQTSSSSSIVQTVVKKEEEPKKKRKVVKDESDDSPTSKPLLTNLNGHSQHDQIEPFDETTYNNFERYSERLLEVTSDDGRSNTTSFINNNNNNNNNNSMNIFLARMPNGDLNLMRAPSLLQSKIMLEKMVAEPETAMIYQYDGPLCFGFSPTVRPLASAEQYMINQVSTLSKSRDTLLHQHFVENYKKNHMLDCKFRVYDVESKTEVDLECHSAVVLSFSPYLRSLVKPTATQPVFKFGNKFHYVNKNALLNIIEFLYLGKKIAGSMDELFDIVLCSILMDIEEVKYAACLTIITKLFKEGQIAPLKPKRAAKIVGVLHFADEHFLQLLIQAIFNRIVREDVGEELKQHGLSKHLLEKLRSWQEYRDGVVWNEEGLTKDVSMKLDNNTLSTKTWHKLTKTAYPNRQYCQSKEDLKEVIISEQIEHDLKKAKEATNSQSLSSPKKSIHKRVVSNQLL</sequence>
<feature type="compositionally biased region" description="Low complexity" evidence="1">
    <location>
        <begin position="88"/>
        <end position="120"/>
    </location>
</feature>
<feature type="compositionally biased region" description="Acidic residues" evidence="1">
    <location>
        <begin position="21"/>
        <end position="30"/>
    </location>
</feature>
<feature type="compositionally biased region" description="Polar residues" evidence="1">
    <location>
        <begin position="146"/>
        <end position="159"/>
    </location>
</feature>
<dbReference type="InterPro" id="IPR011333">
    <property type="entry name" value="SKP1/BTB/POZ_sf"/>
</dbReference>
<evidence type="ECO:0000256" key="1">
    <source>
        <dbReference type="SAM" id="MobiDB-lite"/>
    </source>
</evidence>
<dbReference type="VEuPathDB" id="AmoebaDB:NAEGRDRAFT_59091"/>
<gene>
    <name evidence="2" type="ORF">NAEGRDRAFT_59091</name>
</gene>
<dbReference type="AlphaFoldDB" id="D2VSF5"/>
<protein>
    <recommendedName>
        <fullName evidence="4">BTB domain-containing protein</fullName>
    </recommendedName>
</protein>
<name>D2VSF5_NAEGR</name>
<dbReference type="GeneID" id="8854558"/>
<feature type="compositionally biased region" description="Polar residues" evidence="1">
    <location>
        <begin position="545"/>
        <end position="555"/>
    </location>
</feature>
<dbReference type="Proteomes" id="UP000006671">
    <property type="component" value="Unassembled WGS sequence"/>
</dbReference>
<dbReference type="GO" id="GO:0008270">
    <property type="term" value="F:zinc ion binding"/>
    <property type="evidence" value="ECO:0007669"/>
    <property type="project" value="InterPro"/>
</dbReference>
<dbReference type="RefSeq" id="XP_002672856.1">
    <property type="nucleotide sequence ID" value="XM_002672810.1"/>
</dbReference>
<proteinExistence type="predicted"/>
<dbReference type="GO" id="GO:0000981">
    <property type="term" value="F:DNA-binding transcription factor activity, RNA polymerase II-specific"/>
    <property type="evidence" value="ECO:0007669"/>
    <property type="project" value="InterPro"/>
</dbReference>
<dbReference type="InParanoid" id="D2VSF5"/>
<keyword evidence="3" id="KW-1185">Reference proteome</keyword>
<dbReference type="CDD" id="cd18186">
    <property type="entry name" value="BTB_POZ_ZBTB_KLHL-like"/>
    <property type="match status" value="1"/>
</dbReference>
<dbReference type="Gene3D" id="3.30.710.10">
    <property type="entry name" value="Potassium Channel Kv1.1, Chain A"/>
    <property type="match status" value="1"/>
</dbReference>
<feature type="region of interest" description="Disordered" evidence="1">
    <location>
        <begin position="542"/>
        <end position="568"/>
    </location>
</feature>
<evidence type="ECO:0000313" key="3">
    <source>
        <dbReference type="Proteomes" id="UP000006671"/>
    </source>
</evidence>
<feature type="region of interest" description="Disordered" evidence="1">
    <location>
        <begin position="1"/>
        <end position="39"/>
    </location>
</feature>
<accession>D2VSF5</accession>
<dbReference type="SUPFAM" id="SSF54695">
    <property type="entry name" value="POZ domain"/>
    <property type="match status" value="1"/>
</dbReference>
<evidence type="ECO:0000313" key="2">
    <source>
        <dbReference type="EMBL" id="EFC40112.1"/>
    </source>
</evidence>
<dbReference type="KEGG" id="ngr:NAEGRDRAFT_59091"/>
<dbReference type="CDD" id="cd00067">
    <property type="entry name" value="GAL4"/>
    <property type="match status" value="1"/>
</dbReference>
<organism evidence="3">
    <name type="scientific">Naegleria gruberi</name>
    <name type="common">Amoeba</name>
    <dbReference type="NCBI Taxonomy" id="5762"/>
    <lineage>
        <taxon>Eukaryota</taxon>
        <taxon>Discoba</taxon>
        <taxon>Heterolobosea</taxon>
        <taxon>Tetramitia</taxon>
        <taxon>Eutetramitia</taxon>
        <taxon>Vahlkampfiidae</taxon>
        <taxon>Naegleria</taxon>
    </lineage>
</organism>
<feature type="region of interest" description="Disordered" evidence="1">
    <location>
        <begin position="72"/>
        <end position="164"/>
    </location>
</feature>